<accession>X7F193</accession>
<feature type="non-terminal residue" evidence="1">
    <location>
        <position position="1"/>
    </location>
</feature>
<reference evidence="1 2" key="1">
    <citation type="submission" date="2014-01" db="EMBL/GenBank/DDBJ databases">
        <title>Roseivivax isoporae LMG 25204 Genome Sequencing.</title>
        <authorList>
            <person name="Lai Q."/>
            <person name="Li G."/>
            <person name="Shao Z."/>
        </authorList>
    </citation>
    <scope>NUCLEOTIDE SEQUENCE [LARGE SCALE GENOMIC DNA]</scope>
    <source>
        <strain evidence="1 2">LMG 25204</strain>
    </source>
</reference>
<organism evidence="1 2">
    <name type="scientific">Roseivivax isoporae LMG 25204</name>
    <dbReference type="NCBI Taxonomy" id="1449351"/>
    <lineage>
        <taxon>Bacteria</taxon>
        <taxon>Pseudomonadati</taxon>
        <taxon>Pseudomonadota</taxon>
        <taxon>Alphaproteobacteria</taxon>
        <taxon>Rhodobacterales</taxon>
        <taxon>Roseobacteraceae</taxon>
        <taxon>Roseivivax</taxon>
    </lineage>
</organism>
<evidence type="ECO:0000313" key="2">
    <source>
        <dbReference type="Proteomes" id="UP000023430"/>
    </source>
</evidence>
<comment type="caution">
    <text evidence="1">The sequence shown here is derived from an EMBL/GenBank/DDBJ whole genome shotgun (WGS) entry which is preliminary data.</text>
</comment>
<dbReference type="eggNOG" id="ENOG5032MSJ">
    <property type="taxonomic scope" value="Bacteria"/>
</dbReference>
<dbReference type="EMBL" id="JAME01000090">
    <property type="protein sequence ID" value="ETX26510.1"/>
    <property type="molecule type" value="Genomic_DNA"/>
</dbReference>
<keyword evidence="2" id="KW-1185">Reference proteome</keyword>
<proteinExistence type="predicted"/>
<evidence type="ECO:0000313" key="1">
    <source>
        <dbReference type="EMBL" id="ETX26510.1"/>
    </source>
</evidence>
<gene>
    <name evidence="1" type="ORF">RISW2_23815</name>
</gene>
<name>X7F193_9RHOB</name>
<sequence>DEADAAAADAAEAAAEAAGAAADTAADAAAVSAEGAAAPDPDVAAALSVEGYDAEEVARLVEQSDLSLSVKTSTMTALRNAEDNPELLATVLEQLRERLGLQQVE</sequence>
<dbReference type="AlphaFoldDB" id="X7F193"/>
<protein>
    <submittedName>
        <fullName evidence="1">Uncharacterized protein</fullName>
    </submittedName>
</protein>
<dbReference type="Proteomes" id="UP000023430">
    <property type="component" value="Unassembled WGS sequence"/>
</dbReference>